<evidence type="ECO:0000313" key="3">
    <source>
        <dbReference type="EMBL" id="PUX17330.1"/>
    </source>
</evidence>
<reference evidence="2 5" key="2">
    <citation type="submission" date="2019-08" db="EMBL/GenBank/DDBJ databases">
        <title>Prevalence, distribution, and phylogeny of type two toxin-antitoxin genes possessed by Cronobacter species where C. sakazakii homologs follow sequence type lineages.</title>
        <authorList>
            <person name="Finkelstein S."/>
            <person name="Negrete F."/>
            <person name="Jang H."/>
            <person name="Gopinath G.R."/>
            <person name="Tall B.D."/>
        </authorList>
    </citation>
    <scope>NUCLEOTIDE SEQUENCE [LARGE SCALE GENOMIC DNA]</scope>
    <source>
        <strain evidence="2 5">MOD1_GK1257</strain>
    </source>
</reference>
<dbReference type="InterPro" id="IPR000182">
    <property type="entry name" value="GNAT_dom"/>
</dbReference>
<sequence>MEYLLTYTPDDALKAQIKKQVGLYNASHMPVDLCELVITLNDAQRNLTGGLSGRSAWGCLHIDYLWVDETLRGQGVGATLIAMAEEEGRRRGCRHVFVDTFSFQAPTFYRKQGYEKYGEASGYLNQHTRFYFGKALSDE</sequence>
<evidence type="ECO:0000313" key="2">
    <source>
        <dbReference type="EMBL" id="KAB0875835.1"/>
    </source>
</evidence>
<accession>A0A2T7AXV3</accession>
<comment type="caution">
    <text evidence="3">The sequence shown here is derived from an EMBL/GenBank/DDBJ whole genome shotgun (WGS) entry which is preliminary data.</text>
</comment>
<dbReference type="Proteomes" id="UP000469927">
    <property type="component" value="Unassembled WGS sequence"/>
</dbReference>
<dbReference type="InterPro" id="IPR016181">
    <property type="entry name" value="Acyl_CoA_acyltransferase"/>
</dbReference>
<dbReference type="Proteomes" id="UP000244378">
    <property type="component" value="Unassembled WGS sequence"/>
</dbReference>
<keyword evidence="5" id="KW-1185">Reference proteome</keyword>
<dbReference type="RefSeq" id="WP_075192461.1">
    <property type="nucleotide sequence ID" value="NZ_JADKNN010000001.1"/>
</dbReference>
<dbReference type="CDD" id="cd04301">
    <property type="entry name" value="NAT_SF"/>
    <property type="match status" value="1"/>
</dbReference>
<dbReference type="Pfam" id="PF00583">
    <property type="entry name" value="Acetyltransf_1"/>
    <property type="match status" value="1"/>
</dbReference>
<dbReference type="OrthoDB" id="9787920at2"/>
<dbReference type="EMBL" id="MSAE01000004">
    <property type="protein sequence ID" value="PUX17330.1"/>
    <property type="molecule type" value="Genomic_DNA"/>
</dbReference>
<evidence type="ECO:0000259" key="1">
    <source>
        <dbReference type="PROSITE" id="PS51186"/>
    </source>
</evidence>
<proteinExistence type="predicted"/>
<dbReference type="PROSITE" id="PS51186">
    <property type="entry name" value="GNAT"/>
    <property type="match status" value="1"/>
</dbReference>
<gene>
    <name evidence="3" type="ORF">AUN14_04090</name>
    <name evidence="2" type="ORF">FZI19_14570</name>
</gene>
<dbReference type="SUPFAM" id="SSF55729">
    <property type="entry name" value="Acyl-CoA N-acyltransferases (Nat)"/>
    <property type="match status" value="1"/>
</dbReference>
<dbReference type="Gene3D" id="3.40.630.30">
    <property type="match status" value="1"/>
</dbReference>
<dbReference type="AlphaFoldDB" id="A0A2T7AXV3"/>
<keyword evidence="3" id="KW-0808">Transferase</keyword>
<evidence type="ECO:0000313" key="5">
    <source>
        <dbReference type="Proteomes" id="UP000469927"/>
    </source>
</evidence>
<protein>
    <submittedName>
        <fullName evidence="2 3">N-acetyltransferase</fullName>
    </submittedName>
</protein>
<dbReference type="EMBL" id="WAGD01000045">
    <property type="protein sequence ID" value="KAB0875835.1"/>
    <property type="molecule type" value="Genomic_DNA"/>
</dbReference>
<dbReference type="GO" id="GO:0016747">
    <property type="term" value="F:acyltransferase activity, transferring groups other than amino-acyl groups"/>
    <property type="evidence" value="ECO:0007669"/>
    <property type="project" value="InterPro"/>
</dbReference>
<feature type="domain" description="N-acetyltransferase" evidence="1">
    <location>
        <begin position="1"/>
        <end position="137"/>
    </location>
</feature>
<organism evidence="3 4">
    <name type="scientific">Cronobacter muytjensii</name>
    <dbReference type="NCBI Taxonomy" id="413501"/>
    <lineage>
        <taxon>Bacteria</taxon>
        <taxon>Pseudomonadati</taxon>
        <taxon>Pseudomonadota</taxon>
        <taxon>Gammaproteobacteria</taxon>
        <taxon>Enterobacterales</taxon>
        <taxon>Enterobacteriaceae</taxon>
        <taxon>Cronobacter</taxon>
    </lineage>
</organism>
<evidence type="ECO:0000313" key="4">
    <source>
        <dbReference type="Proteomes" id="UP000244378"/>
    </source>
</evidence>
<name>A0A2T7AXV3_9ENTR</name>
<reference evidence="3 4" key="1">
    <citation type="submission" date="2016-12" db="EMBL/GenBank/DDBJ databases">
        <title>Analysis of the Molecular Diversity Among Cronobacter Species Isolated from Filth Flies Using a Pan Genomic DNA Microarray.</title>
        <authorList>
            <person name="Pava-Ripoll M."/>
            <person name="Tall B."/>
            <person name="Farber J."/>
            <person name="Fanning S."/>
            <person name="Lehner A."/>
            <person name="Stephan R."/>
            <person name="Pagotto F."/>
            <person name="Iverson C."/>
            <person name="Ziobro G."/>
            <person name="Miller A."/>
            <person name="Pearson R."/>
            <person name="Yan Q."/>
            <person name="Kim M."/>
            <person name="Jeong S."/>
            <person name="Park J."/>
            <person name="Jun S."/>
            <person name="Choi H."/>
            <person name="Chung T."/>
            <person name="Yoo Y."/>
            <person name="Park E."/>
            <person name="Hwang S."/>
            <person name="Lee B."/>
            <person name="Sathyamoorthy V."/>
            <person name="Carter L."/>
            <person name="Mammel M."/>
            <person name="Jackson S."/>
            <person name="Kothary M."/>
            <person name="Patel I."/>
            <person name="Grim C."/>
            <person name="Gopinath G."/>
            <person name="Gangiredla J."/>
            <person name="Chase H."/>
        </authorList>
    </citation>
    <scope>NUCLEOTIDE SEQUENCE [LARGE SCALE GENOMIC DNA]</scope>
    <source>
        <strain evidence="3 4">MOD1-Md1s</strain>
    </source>
</reference>